<gene>
    <name evidence="2" type="ORF">L195_g064709</name>
</gene>
<reference evidence="2 3" key="2">
    <citation type="journal article" date="2017" name="Front. Plant Sci.">
        <title>Gene Classification and Mining of Molecular Markers Useful in Red Clover (Trifolium pratense) Breeding.</title>
        <authorList>
            <person name="Istvanek J."/>
            <person name="Dluhosova J."/>
            <person name="Dluhos P."/>
            <person name="Patkova L."/>
            <person name="Nedelnik J."/>
            <person name="Repkova J."/>
        </authorList>
    </citation>
    <scope>NUCLEOTIDE SEQUENCE [LARGE SCALE GENOMIC DNA]</scope>
    <source>
        <strain evidence="3">cv. Tatra</strain>
        <tissue evidence="2">Young leaves</tissue>
    </source>
</reference>
<dbReference type="EMBL" id="ASHM01263862">
    <property type="protein sequence ID" value="PNX70059.1"/>
    <property type="molecule type" value="Genomic_DNA"/>
</dbReference>
<name>A0A2K3KUU0_TRIPR</name>
<accession>A0A2K3KUU0</accession>
<feature type="region of interest" description="Disordered" evidence="1">
    <location>
        <begin position="32"/>
        <end position="52"/>
    </location>
</feature>
<reference evidence="2 3" key="1">
    <citation type="journal article" date="2014" name="Am. J. Bot.">
        <title>Genome assembly and annotation for red clover (Trifolium pratense; Fabaceae).</title>
        <authorList>
            <person name="Istvanek J."/>
            <person name="Jaros M."/>
            <person name="Krenek A."/>
            <person name="Repkova J."/>
        </authorList>
    </citation>
    <scope>NUCLEOTIDE SEQUENCE [LARGE SCALE GENOMIC DNA]</scope>
    <source>
        <strain evidence="3">cv. Tatra</strain>
        <tissue evidence="2">Young leaves</tissue>
    </source>
</reference>
<evidence type="ECO:0000256" key="1">
    <source>
        <dbReference type="SAM" id="MobiDB-lite"/>
    </source>
</evidence>
<evidence type="ECO:0000313" key="2">
    <source>
        <dbReference type="EMBL" id="PNX70059.1"/>
    </source>
</evidence>
<proteinExistence type="predicted"/>
<sequence>MTDPPDLIPILVELTLLSTSLTTMDTRPDCIWTQGAMTDPPDLIPAATRHKS</sequence>
<comment type="caution">
    <text evidence="2">The sequence shown here is derived from an EMBL/GenBank/DDBJ whole genome shotgun (WGS) entry which is preliminary data.</text>
</comment>
<dbReference type="Proteomes" id="UP000236291">
    <property type="component" value="Unassembled WGS sequence"/>
</dbReference>
<protein>
    <submittedName>
        <fullName evidence="2">Uncharacterized protein</fullName>
    </submittedName>
</protein>
<organism evidence="2 3">
    <name type="scientific">Trifolium pratense</name>
    <name type="common">Red clover</name>
    <dbReference type="NCBI Taxonomy" id="57577"/>
    <lineage>
        <taxon>Eukaryota</taxon>
        <taxon>Viridiplantae</taxon>
        <taxon>Streptophyta</taxon>
        <taxon>Embryophyta</taxon>
        <taxon>Tracheophyta</taxon>
        <taxon>Spermatophyta</taxon>
        <taxon>Magnoliopsida</taxon>
        <taxon>eudicotyledons</taxon>
        <taxon>Gunneridae</taxon>
        <taxon>Pentapetalae</taxon>
        <taxon>rosids</taxon>
        <taxon>fabids</taxon>
        <taxon>Fabales</taxon>
        <taxon>Fabaceae</taxon>
        <taxon>Papilionoideae</taxon>
        <taxon>50 kb inversion clade</taxon>
        <taxon>NPAAA clade</taxon>
        <taxon>Hologalegina</taxon>
        <taxon>IRL clade</taxon>
        <taxon>Trifolieae</taxon>
        <taxon>Trifolium</taxon>
    </lineage>
</organism>
<dbReference type="AlphaFoldDB" id="A0A2K3KUU0"/>
<evidence type="ECO:0000313" key="3">
    <source>
        <dbReference type="Proteomes" id="UP000236291"/>
    </source>
</evidence>
<feature type="non-terminal residue" evidence="2">
    <location>
        <position position="52"/>
    </location>
</feature>